<dbReference type="InterPro" id="IPR017853">
    <property type="entry name" value="GH"/>
</dbReference>
<evidence type="ECO:0000256" key="9">
    <source>
        <dbReference type="SAM" id="MobiDB-lite"/>
    </source>
</evidence>
<evidence type="ECO:0000256" key="2">
    <source>
        <dbReference type="ARBA" id="ARBA00005684"/>
    </source>
</evidence>
<accession>K1S9V7</accession>
<evidence type="ECO:0000256" key="6">
    <source>
        <dbReference type="ARBA" id="ARBA00023277"/>
    </source>
</evidence>
<dbReference type="InterPro" id="IPR003385">
    <property type="entry name" value="Glyco_hydro_77"/>
</dbReference>
<dbReference type="AlphaFoldDB" id="K1S9V7"/>
<dbReference type="Pfam" id="PF02446">
    <property type="entry name" value="Glyco_hydro_77"/>
    <property type="match status" value="1"/>
</dbReference>
<dbReference type="GO" id="GO:0005975">
    <property type="term" value="P:carbohydrate metabolic process"/>
    <property type="evidence" value="ECO:0007669"/>
    <property type="project" value="InterPro"/>
</dbReference>
<evidence type="ECO:0000256" key="7">
    <source>
        <dbReference type="ARBA" id="ARBA00031423"/>
    </source>
</evidence>
<gene>
    <name evidence="10" type="ORF">LEA_15958</name>
</gene>
<evidence type="ECO:0000256" key="5">
    <source>
        <dbReference type="ARBA" id="ARBA00022679"/>
    </source>
</evidence>
<evidence type="ECO:0000313" key="10">
    <source>
        <dbReference type="EMBL" id="EKC54228.1"/>
    </source>
</evidence>
<feature type="region of interest" description="Disordered" evidence="9">
    <location>
        <begin position="117"/>
        <end position="136"/>
    </location>
</feature>
<proteinExistence type="inferred from homology"/>
<keyword evidence="6" id="KW-0119">Carbohydrate metabolism</keyword>
<evidence type="ECO:0000256" key="1">
    <source>
        <dbReference type="ARBA" id="ARBA00000439"/>
    </source>
</evidence>
<comment type="caution">
    <text evidence="10">The sequence shown here is derived from an EMBL/GenBank/DDBJ whole genome shotgun (WGS) entry which is preliminary data.</text>
</comment>
<dbReference type="GO" id="GO:0016787">
    <property type="term" value="F:hydrolase activity"/>
    <property type="evidence" value="ECO:0007669"/>
    <property type="project" value="UniProtKB-KW"/>
</dbReference>
<keyword evidence="10" id="KW-0378">Hydrolase</keyword>
<protein>
    <recommendedName>
        <fullName evidence="3">4-alpha-glucanotransferase</fullName>
        <ecNumber evidence="3">2.4.1.25</ecNumber>
    </recommendedName>
    <alternativeName>
        <fullName evidence="7">Amylomaltase</fullName>
    </alternativeName>
    <alternativeName>
        <fullName evidence="8">Disproportionating enzyme</fullName>
    </alternativeName>
</protein>
<evidence type="ECO:0000256" key="3">
    <source>
        <dbReference type="ARBA" id="ARBA00012560"/>
    </source>
</evidence>
<dbReference type="EC" id="2.4.1.25" evidence="3"/>
<sequence>HALSIYDILRIDHFRGFDTYWAIPAGDKNARGGKWEQGPGMDLFRALRTALGDLPIVAEDLGEIFDSVRVLLAESGFPGMKVLQFSLNGTDSLTCRITTRPTAWLTPAPMIITPCAAGWKTKPPPPSANRPRHILP</sequence>
<dbReference type="PANTHER" id="PTHR32438">
    <property type="entry name" value="4-ALPHA-GLUCANOTRANSFERASE DPE1, CHLOROPLASTIC/AMYLOPLASTIC"/>
    <property type="match status" value="1"/>
</dbReference>
<evidence type="ECO:0000256" key="8">
    <source>
        <dbReference type="ARBA" id="ARBA00031501"/>
    </source>
</evidence>
<keyword evidence="4 10" id="KW-0328">Glycosyltransferase</keyword>
<dbReference type="SUPFAM" id="SSF51445">
    <property type="entry name" value="(Trans)glycosidases"/>
    <property type="match status" value="1"/>
</dbReference>
<evidence type="ECO:0000256" key="4">
    <source>
        <dbReference type="ARBA" id="ARBA00022676"/>
    </source>
</evidence>
<dbReference type="PANTHER" id="PTHR32438:SF5">
    <property type="entry name" value="4-ALPHA-GLUCANOTRANSFERASE DPE1, CHLOROPLASTIC_AMYLOPLASTIC"/>
    <property type="match status" value="1"/>
</dbReference>
<dbReference type="GO" id="GO:0004134">
    <property type="term" value="F:4-alpha-glucanotransferase activity"/>
    <property type="evidence" value="ECO:0007669"/>
    <property type="project" value="UniProtKB-EC"/>
</dbReference>
<organism evidence="10">
    <name type="scientific">human gut metagenome</name>
    <dbReference type="NCBI Taxonomy" id="408170"/>
    <lineage>
        <taxon>unclassified sequences</taxon>
        <taxon>metagenomes</taxon>
        <taxon>organismal metagenomes</taxon>
    </lineage>
</organism>
<dbReference type="EMBL" id="AJWY01010903">
    <property type="protein sequence ID" value="EKC54228.1"/>
    <property type="molecule type" value="Genomic_DNA"/>
</dbReference>
<name>K1S9V7_9ZZZZ</name>
<dbReference type="Gene3D" id="3.20.20.80">
    <property type="entry name" value="Glycosidases"/>
    <property type="match status" value="1"/>
</dbReference>
<reference evidence="10" key="1">
    <citation type="journal article" date="2013" name="Environ. Microbiol.">
        <title>Microbiota from the distal guts of lean and obese adolescents exhibit partial functional redundancy besides clear differences in community structure.</title>
        <authorList>
            <person name="Ferrer M."/>
            <person name="Ruiz A."/>
            <person name="Lanza F."/>
            <person name="Haange S.B."/>
            <person name="Oberbach A."/>
            <person name="Till H."/>
            <person name="Bargiela R."/>
            <person name="Campoy C."/>
            <person name="Segura M.T."/>
            <person name="Richter M."/>
            <person name="von Bergen M."/>
            <person name="Seifert J."/>
            <person name="Suarez A."/>
        </authorList>
    </citation>
    <scope>NUCLEOTIDE SEQUENCE</scope>
</reference>
<comment type="similarity">
    <text evidence="2">Belongs to the disproportionating enzyme family.</text>
</comment>
<feature type="non-terminal residue" evidence="10">
    <location>
        <position position="1"/>
    </location>
</feature>
<keyword evidence="5 10" id="KW-0808">Transferase</keyword>
<comment type="catalytic activity">
    <reaction evidence="1">
        <text>Transfers a segment of a (1-&gt;4)-alpha-D-glucan to a new position in an acceptor, which may be glucose or a (1-&gt;4)-alpha-D-glucan.</text>
        <dbReference type="EC" id="2.4.1.25"/>
    </reaction>
</comment>